<dbReference type="PANTHER" id="PTHR17985">
    <property type="entry name" value="SER/THR-RICH PROTEIN T10 IN DGCR REGION"/>
    <property type="match status" value="1"/>
</dbReference>
<organism evidence="2 3">
    <name type="scientific">Marinobacter nauticus</name>
    <name type="common">Marinobacter hydrocarbonoclasticus</name>
    <name type="synonym">Marinobacter aquaeolei</name>
    <dbReference type="NCBI Taxonomy" id="2743"/>
    <lineage>
        <taxon>Bacteria</taxon>
        <taxon>Pseudomonadati</taxon>
        <taxon>Pseudomonadota</taxon>
        <taxon>Gammaproteobacteria</taxon>
        <taxon>Pseudomonadales</taxon>
        <taxon>Marinobacteraceae</taxon>
        <taxon>Marinobacter</taxon>
    </lineage>
</organism>
<dbReference type="Proteomes" id="UP000253065">
    <property type="component" value="Unassembled WGS sequence"/>
</dbReference>
<dbReference type="InterPro" id="IPR008551">
    <property type="entry name" value="TANGO2"/>
</dbReference>
<gene>
    <name evidence="2" type="ORF">DET51_104335</name>
    <name evidence="1" type="ORF">DET64_104335</name>
</gene>
<dbReference type="AlphaFoldDB" id="A0A368V3N7"/>
<proteinExistence type="predicted"/>
<evidence type="ECO:0000313" key="2">
    <source>
        <dbReference type="EMBL" id="RCW35716.1"/>
    </source>
</evidence>
<evidence type="ECO:0000313" key="1">
    <source>
        <dbReference type="EMBL" id="RBP75185.1"/>
    </source>
</evidence>
<reference evidence="2 3" key="1">
    <citation type="submission" date="2018-07" db="EMBL/GenBank/DDBJ databases">
        <title>Freshwater and sediment microbial communities from various areas in North America, analyzing microbe dynamics in response to fracking.</title>
        <authorList>
            <person name="Lamendella R."/>
        </authorList>
    </citation>
    <scope>NUCLEOTIDE SEQUENCE [LARGE SCALE GENOMIC DNA]</scope>
    <source>
        <strain evidence="2 3">114E</strain>
        <strain evidence="1 4">114E_o</strain>
    </source>
</reference>
<evidence type="ECO:0000313" key="3">
    <source>
        <dbReference type="Proteomes" id="UP000252795"/>
    </source>
</evidence>
<accession>A0A368V3N7</accession>
<evidence type="ECO:0000313" key="4">
    <source>
        <dbReference type="Proteomes" id="UP000253065"/>
    </source>
</evidence>
<dbReference type="Pfam" id="PF05742">
    <property type="entry name" value="TANGO2"/>
    <property type="match status" value="1"/>
</dbReference>
<dbReference type="PANTHER" id="PTHR17985:SF8">
    <property type="entry name" value="TRANSPORT AND GOLGI ORGANIZATION PROTEIN 2 HOMOLOG"/>
    <property type="match status" value="1"/>
</dbReference>
<dbReference type="Proteomes" id="UP000252795">
    <property type="component" value="Unassembled WGS sequence"/>
</dbReference>
<name>A0A368V3N7_MARNT</name>
<keyword evidence="4" id="KW-1185">Reference proteome</keyword>
<dbReference type="EMBL" id="QPJB01000004">
    <property type="protein sequence ID" value="RCW35716.1"/>
    <property type="molecule type" value="Genomic_DNA"/>
</dbReference>
<dbReference type="EMBL" id="QNSA01000004">
    <property type="protein sequence ID" value="RBP75185.1"/>
    <property type="molecule type" value="Genomic_DNA"/>
</dbReference>
<dbReference type="RefSeq" id="WP_022992311.1">
    <property type="nucleotide sequence ID" value="NZ_QNSA01000004.1"/>
</dbReference>
<protein>
    <submittedName>
        <fullName evidence="2">Transport and Golgi organization protein 2</fullName>
    </submittedName>
</protein>
<comment type="caution">
    <text evidence="2">The sequence shown here is derived from an EMBL/GenBank/DDBJ whole genome shotgun (WGS) entry which is preliminary data.</text>
</comment>
<sequence>MCTLSWQYSPAGLDLFFNRDESLQRPEAGPPVVECRDGVSTVMPKDPLGGGTWIAANSQGLIVALLNNYRYPSRVPAVKATSRGLLVRHLSSARTVAEVRELLWGETLSRYPPFILLAFNTQPCGPIKWEWTGELLKETRDLAGTTISSSSLMPRVVPALRRYLVRLAMKHCEPGRAVGRLMDLHQNKHGWPESVAIAMKRKGRATVSMSHIRVTDTDVTFRYWPGFPGSNNCAAGVSVLQRPG</sequence>